<evidence type="ECO:0000256" key="5">
    <source>
        <dbReference type="ARBA" id="ARBA00023136"/>
    </source>
</evidence>
<dbReference type="EMBL" id="DS232677">
    <property type="protein sequence ID" value="EDS44681.1"/>
    <property type="molecule type" value="Genomic_DNA"/>
</dbReference>
<dbReference type="FunCoup" id="B0XC75">
    <property type="interactions" value="56"/>
</dbReference>
<reference evidence="10" key="2">
    <citation type="submission" date="2021-02" db="UniProtKB">
        <authorList>
            <consortium name="EnsemblMetazoa"/>
        </authorList>
    </citation>
    <scope>IDENTIFICATION</scope>
    <source>
        <strain evidence="10">JHB</strain>
    </source>
</reference>
<keyword evidence="3 8" id="KW-0812">Transmembrane</keyword>
<evidence type="ECO:0000256" key="2">
    <source>
        <dbReference type="ARBA" id="ARBA00022475"/>
    </source>
</evidence>
<evidence type="ECO:0000256" key="6">
    <source>
        <dbReference type="ARBA" id="ARBA00023170"/>
    </source>
</evidence>
<feature type="transmembrane region" description="Helical" evidence="8">
    <location>
        <begin position="420"/>
        <end position="442"/>
    </location>
</feature>
<dbReference type="PANTHER" id="PTHR42643">
    <property type="entry name" value="IONOTROPIC RECEPTOR 20A-RELATED"/>
    <property type="match status" value="1"/>
</dbReference>
<dbReference type="Proteomes" id="UP000002320">
    <property type="component" value="Unassembled WGS sequence"/>
</dbReference>
<evidence type="ECO:0000256" key="3">
    <source>
        <dbReference type="ARBA" id="ARBA00022692"/>
    </source>
</evidence>
<dbReference type="HOGENOM" id="CLU_025015_0_0_1"/>
<dbReference type="STRING" id="7176.B0XC75"/>
<protein>
    <recommendedName>
        <fullName evidence="12">Ionotropic glutamate receptor L-glutamate and glycine-binding domain-containing protein</fullName>
    </recommendedName>
</protein>
<dbReference type="eggNOG" id="ENOG502S0WT">
    <property type="taxonomic scope" value="Eukaryota"/>
</dbReference>
<evidence type="ECO:0008006" key="12">
    <source>
        <dbReference type="Google" id="ProtNLM"/>
    </source>
</evidence>
<evidence type="ECO:0000313" key="10">
    <source>
        <dbReference type="EnsemblMetazoa" id="CPIJ016961-PA"/>
    </source>
</evidence>
<dbReference type="OMA" id="LEAYWEN"/>
<evidence type="ECO:0000313" key="11">
    <source>
        <dbReference type="Proteomes" id="UP000002320"/>
    </source>
</evidence>
<sequence>MYLAKAVNVSKLEQIANEGDESLAIAFLAYGHYMVGNWINTDNVALYRLMQEDLYWEYELVWTTKTWPMYDALNEYIMRIVEANLQRYEELIVAQQYLNHRVQNVIAHSTDRVQYFNDLYCTCFISNTNDIDFELNFELSQPVIWIDIEKANSEDLLSSIENGCQSFILTEDSWLPFFEGFWYLHDRTVQRFANKKVIIALDYDSEYFKVEPIFEHVVVHDIPQLLVIVQVEDDRIDVVTNKFTGRDTQQEVILLDSFVPSLGTFLYGNELFPDKLLNLQGRFLRLAIFNYSPYTFWNEVNISSDSNAYFEHEASLQVDGTESRIFSLFCDTFNCSLEISLDEAGEWGEIFDNRTGNGIIGAVVERRADIGVGALYSWYHEFTFLTLSKPISRTGVTCITPKPKLLSSWMTPILPFTPNLWAAVAVTFVLASIFALFINFMVNKIVLTQPTILKLLQNFETHPKEVLHRHAIQQDLAYSVERLPYGHFAIGEYIDREVSHYFHLMIEDIYWENCVAMSTKTWPMMDHLDGLILRVFESGIQRYWELQVVSKYADNKVQLTIATSRHQESSGPTILQPSHLVGAFLLLAFGLASGFMIFVMEIAVGKLHGAKWFHQD</sequence>
<accession>B0XC75</accession>
<dbReference type="VEuPathDB" id="VectorBase:CQUJHB002403"/>
<evidence type="ECO:0000256" key="4">
    <source>
        <dbReference type="ARBA" id="ARBA00022989"/>
    </source>
</evidence>
<evidence type="ECO:0000256" key="8">
    <source>
        <dbReference type="SAM" id="Phobius"/>
    </source>
</evidence>
<keyword evidence="7" id="KW-0325">Glycoprotein</keyword>
<name>B0XC75_CULQU</name>
<dbReference type="VEuPathDB" id="VectorBase:CQUJHB013627"/>
<proteinExistence type="predicted"/>
<dbReference type="AlphaFoldDB" id="B0XC75"/>
<keyword evidence="6" id="KW-0675">Receptor</keyword>
<keyword evidence="2" id="KW-1003">Cell membrane</keyword>
<dbReference type="OrthoDB" id="8182981at2759"/>
<evidence type="ECO:0000313" key="9">
    <source>
        <dbReference type="EMBL" id="EDS44681.1"/>
    </source>
</evidence>
<evidence type="ECO:0000256" key="7">
    <source>
        <dbReference type="ARBA" id="ARBA00023180"/>
    </source>
</evidence>
<dbReference type="Gene3D" id="3.40.190.10">
    <property type="entry name" value="Periplasmic binding protein-like II"/>
    <property type="match status" value="1"/>
</dbReference>
<dbReference type="VEuPathDB" id="VectorBase:CPIJ016961"/>
<dbReference type="KEGG" id="cqu:CpipJ_CPIJ016961"/>
<dbReference type="InterPro" id="IPR052192">
    <property type="entry name" value="Insect_Ionotropic_Sensory_Rcpt"/>
</dbReference>
<dbReference type="SUPFAM" id="SSF53850">
    <property type="entry name" value="Periplasmic binding protein-like II"/>
    <property type="match status" value="1"/>
</dbReference>
<gene>
    <name evidence="10" type="primary">6050683</name>
    <name evidence="9" type="ORF">CpipJ_CPIJ016961</name>
</gene>
<dbReference type="PANTHER" id="PTHR42643:SF40">
    <property type="entry name" value="IONOTROPIC RECEPTOR 41A-RELATED"/>
    <property type="match status" value="1"/>
</dbReference>
<keyword evidence="4 8" id="KW-1133">Transmembrane helix</keyword>
<comment type="subcellular location">
    <subcellularLocation>
        <location evidence="1">Cell membrane</location>
        <topology evidence="1">Multi-pass membrane protein</topology>
    </subcellularLocation>
</comment>
<dbReference type="EnsemblMetazoa" id="CPIJ016961-RA">
    <property type="protein sequence ID" value="CPIJ016961-PA"/>
    <property type="gene ID" value="CPIJ016961"/>
</dbReference>
<evidence type="ECO:0000256" key="1">
    <source>
        <dbReference type="ARBA" id="ARBA00004651"/>
    </source>
</evidence>
<dbReference type="InParanoid" id="B0XC75"/>
<dbReference type="GO" id="GO:0005886">
    <property type="term" value="C:plasma membrane"/>
    <property type="evidence" value="ECO:0007669"/>
    <property type="project" value="UniProtKB-SubCell"/>
</dbReference>
<organism>
    <name type="scientific">Culex quinquefasciatus</name>
    <name type="common">Southern house mosquito</name>
    <name type="synonym">Culex pungens</name>
    <dbReference type="NCBI Taxonomy" id="7176"/>
    <lineage>
        <taxon>Eukaryota</taxon>
        <taxon>Metazoa</taxon>
        <taxon>Ecdysozoa</taxon>
        <taxon>Arthropoda</taxon>
        <taxon>Hexapoda</taxon>
        <taxon>Insecta</taxon>
        <taxon>Pterygota</taxon>
        <taxon>Neoptera</taxon>
        <taxon>Endopterygota</taxon>
        <taxon>Diptera</taxon>
        <taxon>Nematocera</taxon>
        <taxon>Culicoidea</taxon>
        <taxon>Culicidae</taxon>
        <taxon>Culicinae</taxon>
        <taxon>Culicini</taxon>
        <taxon>Culex</taxon>
        <taxon>Culex</taxon>
    </lineage>
</organism>
<feature type="transmembrane region" description="Helical" evidence="8">
    <location>
        <begin position="580"/>
        <end position="604"/>
    </location>
</feature>
<dbReference type="VEuPathDB" id="VectorBase:CQUJHB005639"/>
<keyword evidence="11" id="KW-1185">Reference proteome</keyword>
<reference evidence="9" key="1">
    <citation type="submission" date="2007-03" db="EMBL/GenBank/DDBJ databases">
        <title>Annotation of Culex pipiens quinquefasciatus.</title>
        <authorList>
            <consortium name="The Broad Institute Genome Sequencing Platform"/>
            <person name="Atkinson P.W."/>
            <person name="Hemingway J."/>
            <person name="Christensen B.M."/>
            <person name="Higgs S."/>
            <person name="Kodira C."/>
            <person name="Hannick L."/>
            <person name="Megy K."/>
            <person name="O'Leary S."/>
            <person name="Pearson M."/>
            <person name="Haas B.J."/>
            <person name="Mauceli E."/>
            <person name="Wortman J.R."/>
            <person name="Lee N.H."/>
            <person name="Guigo R."/>
            <person name="Stanke M."/>
            <person name="Alvarado L."/>
            <person name="Amedeo P."/>
            <person name="Antoine C.H."/>
            <person name="Arensburger P."/>
            <person name="Bidwell S.L."/>
            <person name="Crawford M."/>
            <person name="Camaro F."/>
            <person name="Devon K."/>
            <person name="Engels R."/>
            <person name="Hammond M."/>
            <person name="Howarth C."/>
            <person name="Koehrsen M."/>
            <person name="Lawson D."/>
            <person name="Montgomery P."/>
            <person name="Nene V."/>
            <person name="Nusbaum C."/>
            <person name="Puiu D."/>
            <person name="Romero-Severson J."/>
            <person name="Severson D.W."/>
            <person name="Shumway M."/>
            <person name="Sisk P."/>
            <person name="Stolte C."/>
            <person name="Zeng Q."/>
            <person name="Eisenstadt E."/>
            <person name="Fraser-Liggett C."/>
            <person name="Strausberg R."/>
            <person name="Galagan J."/>
            <person name="Birren B."/>
            <person name="Collins F.H."/>
        </authorList>
    </citation>
    <scope>NUCLEOTIDE SEQUENCE [LARGE SCALE GENOMIC DNA]</scope>
    <source>
        <strain evidence="9">JHB</strain>
    </source>
</reference>
<keyword evidence="5 8" id="KW-0472">Membrane</keyword>